<protein>
    <recommendedName>
        <fullName evidence="3">DNA methylase adenine-specific domain-containing protein</fullName>
    </recommendedName>
</protein>
<dbReference type="RefSeq" id="WP_075712265.1">
    <property type="nucleotide sequence ID" value="NZ_MJIE01000001.1"/>
</dbReference>
<evidence type="ECO:0008006" key="3">
    <source>
        <dbReference type="Google" id="ProtNLM"/>
    </source>
</evidence>
<dbReference type="Proteomes" id="UP000187404">
    <property type="component" value="Unassembled WGS sequence"/>
</dbReference>
<dbReference type="SUPFAM" id="SSF53335">
    <property type="entry name" value="S-adenosyl-L-methionine-dependent methyltransferases"/>
    <property type="match status" value="1"/>
</dbReference>
<gene>
    <name evidence="1" type="ORF">BHK98_03840</name>
</gene>
<dbReference type="OrthoDB" id="9814572at2"/>
<name>A0A1Q9JGN0_9FIRM</name>
<dbReference type="InterPro" id="IPR029063">
    <property type="entry name" value="SAM-dependent_MTases_sf"/>
</dbReference>
<comment type="caution">
    <text evidence="1">The sequence shown here is derived from an EMBL/GenBank/DDBJ whole genome shotgun (WGS) entry which is preliminary data.</text>
</comment>
<accession>A0A1Q9JGN0</accession>
<dbReference type="STRING" id="1261640.BHK98_03840"/>
<dbReference type="AlphaFoldDB" id="A0A1Q9JGN0"/>
<keyword evidence="2" id="KW-1185">Reference proteome</keyword>
<sequence length="160" mass="17815">MTNEDFNDLIGIKESYEMPEKLMEILTGENVIDFYEELLTRDLDLSKDVMRDYFQAEHGDRGKLKQDYTPDCVCELVRRLSGDGKDVLDVCAGTGALSIACSTGGFHRAEEVSTRALPVLLLNFGIRGYRGEVALRDVLTGGGMKKFTRCSHAENLPGRC</sequence>
<reference evidence="1 2" key="1">
    <citation type="journal article" date="2016" name="Appl. Environ. Microbiol.">
        <title>Function and Phylogeny of Bacterial Butyryl Coenzyme A:Acetate Transferases and Their Diversity in the Proximal Colon of Swine.</title>
        <authorList>
            <person name="Trachsel J."/>
            <person name="Bayles D.O."/>
            <person name="Looft T."/>
            <person name="Levine U.Y."/>
            <person name="Allen H.K."/>
        </authorList>
    </citation>
    <scope>NUCLEOTIDE SEQUENCE [LARGE SCALE GENOMIC DNA]</scope>
    <source>
        <strain evidence="1 2">68-3-10</strain>
    </source>
</reference>
<evidence type="ECO:0000313" key="2">
    <source>
        <dbReference type="Proteomes" id="UP000187404"/>
    </source>
</evidence>
<organism evidence="1 2">
    <name type="scientific">Hornefia porci</name>
    <dbReference type="NCBI Taxonomy" id="2652292"/>
    <lineage>
        <taxon>Bacteria</taxon>
        <taxon>Bacillati</taxon>
        <taxon>Bacillota</taxon>
        <taxon>Clostridia</taxon>
        <taxon>Peptostreptococcales</taxon>
        <taxon>Anaerovoracaceae</taxon>
        <taxon>Hornefia</taxon>
    </lineage>
</organism>
<evidence type="ECO:0000313" key="1">
    <source>
        <dbReference type="EMBL" id="OLR55271.1"/>
    </source>
</evidence>
<proteinExistence type="predicted"/>
<dbReference type="EMBL" id="MJIE01000001">
    <property type="protein sequence ID" value="OLR55271.1"/>
    <property type="molecule type" value="Genomic_DNA"/>
</dbReference>